<evidence type="ECO:0000256" key="5">
    <source>
        <dbReference type="ARBA" id="ARBA00022842"/>
    </source>
</evidence>
<dbReference type="InterPro" id="IPR015797">
    <property type="entry name" value="NUDIX_hydrolase-like_dom_sf"/>
</dbReference>
<evidence type="ECO:0000256" key="6">
    <source>
        <dbReference type="ARBA" id="ARBA00023211"/>
    </source>
</evidence>
<dbReference type="AlphaFoldDB" id="A0A3A8A8V4"/>
<dbReference type="SUPFAM" id="SSF55811">
    <property type="entry name" value="Nudix"/>
    <property type="match status" value="1"/>
</dbReference>
<comment type="cofactor">
    <cofactor evidence="2">
        <name>Mg(2+)</name>
        <dbReference type="ChEBI" id="CHEBI:18420"/>
    </cofactor>
</comment>
<feature type="region of interest" description="Disordered" evidence="7">
    <location>
        <begin position="1"/>
        <end position="38"/>
    </location>
</feature>
<evidence type="ECO:0000256" key="4">
    <source>
        <dbReference type="ARBA" id="ARBA00022801"/>
    </source>
</evidence>
<evidence type="ECO:0000256" key="7">
    <source>
        <dbReference type="SAM" id="MobiDB-lite"/>
    </source>
</evidence>
<evidence type="ECO:0000313" key="9">
    <source>
        <dbReference type="EMBL" id="RKF06355.1"/>
    </source>
</evidence>
<comment type="caution">
    <text evidence="9">The sequence shown here is derived from an EMBL/GenBank/DDBJ whole genome shotgun (WGS) entry which is preliminary data.</text>
</comment>
<accession>A0A3A8A8V4</accession>
<organism evidence="9 10">
    <name type="scientific">Oceaniradius stylonematis</name>
    <dbReference type="NCBI Taxonomy" id="2184161"/>
    <lineage>
        <taxon>Bacteria</taxon>
        <taxon>Pseudomonadati</taxon>
        <taxon>Pseudomonadota</taxon>
        <taxon>Alphaproteobacteria</taxon>
        <taxon>Hyphomicrobiales</taxon>
        <taxon>Ahrensiaceae</taxon>
        <taxon>Oceaniradius</taxon>
    </lineage>
</organism>
<dbReference type="PANTHER" id="PTHR12318:SF0">
    <property type="entry name" value="ACYL-COENZYME A DIPHOSPHATASE NUDT19"/>
    <property type="match status" value="1"/>
</dbReference>
<gene>
    <name evidence="9" type="ORF">DEM25_012110</name>
</gene>
<protein>
    <submittedName>
        <fullName evidence="9">NUDIX hydrolase</fullName>
    </submittedName>
</protein>
<dbReference type="Proteomes" id="UP000246132">
    <property type="component" value="Unassembled WGS sequence"/>
</dbReference>
<feature type="compositionally biased region" description="Basic residues" evidence="7">
    <location>
        <begin position="8"/>
        <end position="38"/>
    </location>
</feature>
<keyword evidence="4 9" id="KW-0378">Hydrolase</keyword>
<evidence type="ECO:0000256" key="1">
    <source>
        <dbReference type="ARBA" id="ARBA00001936"/>
    </source>
</evidence>
<comment type="cofactor">
    <cofactor evidence="1">
        <name>Mn(2+)</name>
        <dbReference type="ChEBI" id="CHEBI:29035"/>
    </cofactor>
</comment>
<dbReference type="InterPro" id="IPR039121">
    <property type="entry name" value="NUDT19"/>
</dbReference>
<dbReference type="GO" id="GO:0016818">
    <property type="term" value="F:hydrolase activity, acting on acid anhydrides, in phosphorus-containing anhydrides"/>
    <property type="evidence" value="ECO:0007669"/>
    <property type="project" value="InterPro"/>
</dbReference>
<sequence>MGQPDARIRRHRGRCRRSRHRSGTARLKARMSGRPHLRPRNAASLLLADLSDGAPAFLMGERSGGHVFMAHNRVFPGGRVEKADSHLPVPPVVPDADMAWLRNELGTGASDSRATAFAACAMRETGEETGLVLESRALLTPLRYIARAITPPGQVRRYDTRFFLAVVDRGQVRFEGTDGELSAIGWYRADTDHGERLHAITAEVMRIATARLADDPPLATDPPVPCYRVRNGRRIIEYPATGWFP</sequence>
<keyword evidence="6" id="KW-0464">Manganese</keyword>
<evidence type="ECO:0000256" key="3">
    <source>
        <dbReference type="ARBA" id="ARBA00022723"/>
    </source>
</evidence>
<reference evidence="9 10" key="1">
    <citation type="journal article" date="2018" name="Int. J. Syst. Bacteriol.">
        <title>Oceaniradius stylonemae gen. nov., sp. nov., isolated from a red alga, Stylonema cornu-cervi.</title>
        <authorList>
            <person name="Jeong S."/>
        </authorList>
    </citation>
    <scope>NUCLEOTIDE SEQUENCE [LARGE SCALE GENOMIC DNA]</scope>
    <source>
        <strain evidence="9 10">StC1</strain>
    </source>
</reference>
<feature type="domain" description="Nudix hydrolase" evidence="8">
    <location>
        <begin position="37"/>
        <end position="204"/>
    </location>
</feature>
<dbReference type="GO" id="GO:0046872">
    <property type="term" value="F:metal ion binding"/>
    <property type="evidence" value="ECO:0007669"/>
    <property type="project" value="UniProtKB-KW"/>
</dbReference>
<dbReference type="Gene3D" id="3.90.79.10">
    <property type="entry name" value="Nucleoside Triphosphate Pyrophosphohydrolase"/>
    <property type="match status" value="2"/>
</dbReference>
<evidence type="ECO:0000259" key="8">
    <source>
        <dbReference type="PROSITE" id="PS51462"/>
    </source>
</evidence>
<dbReference type="PROSITE" id="PS51462">
    <property type="entry name" value="NUDIX"/>
    <property type="match status" value="1"/>
</dbReference>
<proteinExistence type="predicted"/>
<dbReference type="EMBL" id="QFWV02000007">
    <property type="protein sequence ID" value="RKF06355.1"/>
    <property type="molecule type" value="Genomic_DNA"/>
</dbReference>
<name>A0A3A8A8V4_9HYPH</name>
<dbReference type="PANTHER" id="PTHR12318">
    <property type="entry name" value="TESTOSTERONE-REGULATED PROTEIN RP2"/>
    <property type="match status" value="1"/>
</dbReference>
<keyword evidence="5" id="KW-0460">Magnesium</keyword>
<evidence type="ECO:0000256" key="2">
    <source>
        <dbReference type="ARBA" id="ARBA00001946"/>
    </source>
</evidence>
<keyword evidence="3" id="KW-0479">Metal-binding</keyword>
<keyword evidence="10" id="KW-1185">Reference proteome</keyword>
<dbReference type="InterPro" id="IPR000086">
    <property type="entry name" value="NUDIX_hydrolase_dom"/>
</dbReference>
<evidence type="ECO:0000313" key="10">
    <source>
        <dbReference type="Proteomes" id="UP000246132"/>
    </source>
</evidence>
<dbReference type="CDD" id="cd18870">
    <property type="entry name" value="NUDIX_AcylCoAdiphos_Nudt19"/>
    <property type="match status" value="1"/>
</dbReference>